<feature type="region of interest" description="Disordered" evidence="1">
    <location>
        <begin position="287"/>
        <end position="315"/>
    </location>
</feature>
<gene>
    <name evidence="3" type="ORF">BDK51DRAFT_42054</name>
</gene>
<keyword evidence="2" id="KW-0472">Membrane</keyword>
<evidence type="ECO:0000256" key="2">
    <source>
        <dbReference type="SAM" id="Phobius"/>
    </source>
</evidence>
<name>A0A4P9WDS4_9FUNG</name>
<dbReference type="SUPFAM" id="SSF52047">
    <property type="entry name" value="RNI-like"/>
    <property type="match status" value="1"/>
</dbReference>
<keyword evidence="2" id="KW-0812">Transmembrane</keyword>
<evidence type="ECO:0000256" key="1">
    <source>
        <dbReference type="SAM" id="MobiDB-lite"/>
    </source>
</evidence>
<feature type="compositionally biased region" description="Basic residues" evidence="1">
    <location>
        <begin position="302"/>
        <end position="315"/>
    </location>
</feature>
<accession>A0A4P9WDS4</accession>
<feature type="transmembrane region" description="Helical" evidence="2">
    <location>
        <begin position="396"/>
        <end position="417"/>
    </location>
</feature>
<organism evidence="3 4">
    <name type="scientific">Blyttiomyces helicus</name>
    <dbReference type="NCBI Taxonomy" id="388810"/>
    <lineage>
        <taxon>Eukaryota</taxon>
        <taxon>Fungi</taxon>
        <taxon>Fungi incertae sedis</taxon>
        <taxon>Chytridiomycota</taxon>
        <taxon>Chytridiomycota incertae sedis</taxon>
        <taxon>Chytridiomycetes</taxon>
        <taxon>Chytridiomycetes incertae sedis</taxon>
        <taxon>Blyttiomyces</taxon>
    </lineage>
</organism>
<feature type="region of interest" description="Disordered" evidence="1">
    <location>
        <begin position="248"/>
        <end position="268"/>
    </location>
</feature>
<protein>
    <submittedName>
        <fullName evidence="3">Uncharacterized protein</fullName>
    </submittedName>
</protein>
<feature type="region of interest" description="Disordered" evidence="1">
    <location>
        <begin position="499"/>
        <end position="524"/>
    </location>
</feature>
<dbReference type="EMBL" id="KZ995518">
    <property type="protein sequence ID" value="RKO90512.1"/>
    <property type="molecule type" value="Genomic_DNA"/>
</dbReference>
<keyword evidence="4" id="KW-1185">Reference proteome</keyword>
<proteinExistence type="predicted"/>
<evidence type="ECO:0000313" key="3">
    <source>
        <dbReference type="EMBL" id="RKO90512.1"/>
    </source>
</evidence>
<dbReference type="AlphaFoldDB" id="A0A4P9WDS4"/>
<keyword evidence="2" id="KW-1133">Transmembrane helix</keyword>
<sequence length="648" mass="70894">MSVGSRNELVMVSADATVHSRFSRCRIPLFRPCRSPLEQPRQIVVRRCVPPTRGDRASPQNSFGRSSRRCPIAKATKLAAKISALPLLSTGTARPPPPSVSEPIGTTKRAPTVRSLKLGLDVAHDQAMDESTRFMPQLHGLRAFTAYSSAKGVSSPRIRLPFAVFAVLLLSCPLLEALDISSPSFSLNNADLSAGEDMDVGRRLNVPAMARCFGGLKALRFSVGPSSPAELRFRDLLLRSAHGRAIRRRRGSSFGEQEMPSGGRSSRCLTLGSAPLEELSEARRRITRPPPVQRTATLPSHTHPHTHHHQYRPHVRPALKEGEDLETPFTPAGLRHFLRSQLKVLDIAVNGFSNDEYLDSVDCIGETSPMLGILRLEHCGTDGPIPSLDQVGIDTVLFFACLFVLLCGCVIMVGTLVQLKSRSFRKPEHNPGVAHNGLKLALLPQGTHILSSSKAFEGLIKLQPPLRDVSLGYEPCKSPSPTFRIPPCMSVDHGSRPLLCPRNQRLDPRSPPTPRPAYNSDAQRQHLPRATLSPPCFLHPGGSSALLAARGSHLKVLNLADNGSTNDEHRACVASVSENCPMLEILRLEDFDSDGPTPSLDQVRFIADLKREYPTCALSGSKSIIRIASTWQRRWCSSLDELGVNIFD</sequence>
<evidence type="ECO:0000313" key="4">
    <source>
        <dbReference type="Proteomes" id="UP000269721"/>
    </source>
</evidence>
<reference evidence="4" key="1">
    <citation type="journal article" date="2018" name="Nat. Microbiol.">
        <title>Leveraging single-cell genomics to expand the fungal tree of life.</title>
        <authorList>
            <person name="Ahrendt S.R."/>
            <person name="Quandt C.A."/>
            <person name="Ciobanu D."/>
            <person name="Clum A."/>
            <person name="Salamov A."/>
            <person name="Andreopoulos B."/>
            <person name="Cheng J.F."/>
            <person name="Woyke T."/>
            <person name="Pelin A."/>
            <person name="Henrissat B."/>
            <person name="Reynolds N.K."/>
            <person name="Benny G.L."/>
            <person name="Smith M.E."/>
            <person name="James T.Y."/>
            <person name="Grigoriev I.V."/>
        </authorList>
    </citation>
    <scope>NUCLEOTIDE SEQUENCE [LARGE SCALE GENOMIC DNA]</scope>
</reference>
<dbReference type="Proteomes" id="UP000269721">
    <property type="component" value="Unassembled WGS sequence"/>
</dbReference>